<name>A0A0A2VED7_9BACI</name>
<proteinExistence type="predicted"/>
<gene>
    <name evidence="1" type="ORF">N780_16035</name>
</gene>
<dbReference type="Proteomes" id="UP000030153">
    <property type="component" value="Unassembled WGS sequence"/>
</dbReference>
<keyword evidence="2" id="KW-1185">Reference proteome</keyword>
<comment type="caution">
    <text evidence="1">The sequence shown here is derived from an EMBL/GenBank/DDBJ whole genome shotgun (WGS) entry which is preliminary data.</text>
</comment>
<dbReference type="EMBL" id="AVBG01000004">
    <property type="protein sequence ID" value="KGP92010.1"/>
    <property type="molecule type" value="Genomic_DNA"/>
</dbReference>
<accession>A0A0A2VED7</accession>
<sequence length="75" mass="8760">MKKRAFEWIMYVMKVQNLEIIIDLFKCSDIIKGTKMRGVDVLWQMYNLNLTNHYKIINGGPINSDRVLQTNGGIK</sequence>
<dbReference type="AlphaFoldDB" id="A0A0A2VED7"/>
<evidence type="ECO:0000313" key="1">
    <source>
        <dbReference type="EMBL" id="KGP92010.1"/>
    </source>
</evidence>
<dbReference type="STRING" id="1385513.N780_16035"/>
<organism evidence="1 2">
    <name type="scientific">Pontibacillus chungwhensis BH030062</name>
    <dbReference type="NCBI Taxonomy" id="1385513"/>
    <lineage>
        <taxon>Bacteria</taxon>
        <taxon>Bacillati</taxon>
        <taxon>Bacillota</taxon>
        <taxon>Bacilli</taxon>
        <taxon>Bacillales</taxon>
        <taxon>Bacillaceae</taxon>
        <taxon>Pontibacillus</taxon>
    </lineage>
</organism>
<reference evidence="1 2" key="1">
    <citation type="submission" date="2013-08" db="EMBL/GenBank/DDBJ databases">
        <title>Genome of Pontibacillus chungwhensis.</title>
        <authorList>
            <person name="Wang Q."/>
            <person name="Wang G."/>
        </authorList>
    </citation>
    <scope>NUCLEOTIDE SEQUENCE [LARGE SCALE GENOMIC DNA]</scope>
    <source>
        <strain evidence="1 2">BH030062</strain>
    </source>
</reference>
<evidence type="ECO:0000313" key="2">
    <source>
        <dbReference type="Proteomes" id="UP000030153"/>
    </source>
</evidence>
<protein>
    <submittedName>
        <fullName evidence="1">Uncharacterized protein</fullName>
    </submittedName>
</protein>